<name>A0ABM7NS12_9VIRU</name>
<feature type="region of interest" description="Disordered" evidence="1">
    <location>
        <begin position="1"/>
        <end position="31"/>
    </location>
</feature>
<dbReference type="GeneID" id="80558144"/>
<dbReference type="Proteomes" id="UP001321479">
    <property type="component" value="Segment"/>
</dbReference>
<accession>A0ABM7NS12</accession>
<keyword evidence="3" id="KW-1185">Reference proteome</keyword>
<evidence type="ECO:0000256" key="1">
    <source>
        <dbReference type="SAM" id="MobiDB-lite"/>
    </source>
</evidence>
<dbReference type="RefSeq" id="YP_010841547.1">
    <property type="nucleotide sequence ID" value="NC_079139.1"/>
</dbReference>
<organism evidence="2 3">
    <name type="scientific">Cotonvirus japonicus</name>
    <dbReference type="NCBI Taxonomy" id="2811091"/>
    <lineage>
        <taxon>Viruses</taxon>
        <taxon>Varidnaviria</taxon>
        <taxon>Bamfordvirae</taxon>
        <taxon>Nucleocytoviricota</taxon>
        <taxon>Megaviricetes</taxon>
        <taxon>Imitervirales</taxon>
        <taxon>Mimiviridae</taxon>
        <taxon>Megamimivirinae</taxon>
        <taxon>Cotonvirus</taxon>
        <taxon>Cotonvirus japonicum</taxon>
    </lineage>
</organism>
<proteinExistence type="predicted"/>
<dbReference type="EMBL" id="AP024483">
    <property type="protein sequence ID" value="BCS82939.1"/>
    <property type="molecule type" value="Genomic_DNA"/>
</dbReference>
<evidence type="ECO:0000313" key="3">
    <source>
        <dbReference type="Proteomes" id="UP001321479"/>
    </source>
</evidence>
<feature type="region of interest" description="Disordered" evidence="1">
    <location>
        <begin position="90"/>
        <end position="127"/>
    </location>
</feature>
<evidence type="ECO:0000313" key="2">
    <source>
        <dbReference type="EMBL" id="BCS82939.1"/>
    </source>
</evidence>
<reference evidence="2 3" key="1">
    <citation type="submission" date="2021-02" db="EMBL/GenBank/DDBJ databases">
        <title>Cotonvirus japonicus, which uses Golgi apparatus of host cells for its virion factory, phylogenetically links tailed tupanvirus and icosahedral mimivirus.</title>
        <authorList>
            <person name="Takahashi H."/>
            <person name="Fukaya S."/>
            <person name="Song C."/>
            <person name="Murata K."/>
            <person name="Takemura M."/>
        </authorList>
    </citation>
    <scope>NUCLEOTIDE SEQUENCE [LARGE SCALE GENOMIC DNA]</scope>
</reference>
<protein>
    <submittedName>
        <fullName evidence="2">Uncharacterized protein</fullName>
    </submittedName>
</protein>
<sequence length="127" mass="14751">MKQSNKFSNITSKKLMQNTQSDAQSNTQSNVKLKPKYSIVSPDNFAIKSLIDDLVLMRCTNDMILPKYPARHACSLFLENKSCFKSAFYRHKPPKLPSQKNRGFRKKKSNQMRSQISKQRQTHPILF</sequence>